<gene>
    <name evidence="1" type="ORF">ICN82_05635</name>
</gene>
<proteinExistence type="predicted"/>
<dbReference type="RefSeq" id="WP_193180600.1">
    <property type="nucleotide sequence ID" value="NZ_JACVXA010000011.1"/>
</dbReference>
<name>A0A8J6YXI5_9RHOB</name>
<accession>A0A8J6YXI5</accession>
<evidence type="ECO:0000313" key="1">
    <source>
        <dbReference type="EMBL" id="MBE3637688.1"/>
    </source>
</evidence>
<dbReference type="Proteomes" id="UP000609121">
    <property type="component" value="Unassembled WGS sequence"/>
</dbReference>
<dbReference type="Gene3D" id="3.40.50.300">
    <property type="entry name" value="P-loop containing nucleotide triphosphate hydrolases"/>
    <property type="match status" value="1"/>
</dbReference>
<comment type="caution">
    <text evidence="1">The sequence shown here is derived from an EMBL/GenBank/DDBJ whole genome shotgun (WGS) entry which is preliminary data.</text>
</comment>
<dbReference type="SUPFAM" id="SSF52540">
    <property type="entry name" value="P-loop containing nucleoside triphosphate hydrolases"/>
    <property type="match status" value="1"/>
</dbReference>
<dbReference type="InterPro" id="IPR052922">
    <property type="entry name" value="Cytidylate_Kinase-2"/>
</dbReference>
<dbReference type="EMBL" id="JACVXA010000011">
    <property type="protein sequence ID" value="MBE3637688.1"/>
    <property type="molecule type" value="Genomic_DNA"/>
</dbReference>
<dbReference type="PANTHER" id="PTHR37816">
    <property type="entry name" value="YALI0E33011P"/>
    <property type="match status" value="1"/>
</dbReference>
<protein>
    <recommendedName>
        <fullName evidence="3">Adenylate kinase</fullName>
    </recommendedName>
</protein>
<sequence>MRHETWSKKRSGCRIHIFGASGSGTSTLGRALAGALASQHFDSDDFYWMPTDPPFCERRPEAERLALMQAVFVPRSDWVLSGSLERWGLPLAPRVTVGIHLSLEPEIRRARLERREALRCACGRGWGQPFCQRCTAFLCWADRYEAGDRPGRNLQVDGDWARALACPVLLLDSSWPVTELVGTVLDRLDQMTALA</sequence>
<dbReference type="PANTHER" id="PTHR37816:SF2">
    <property type="entry name" value="DNA TOPOLOGY MODULATION PROTEIN FLAR-RELATED PROTEIN"/>
    <property type="match status" value="1"/>
</dbReference>
<dbReference type="AlphaFoldDB" id="A0A8J6YXI5"/>
<keyword evidence="2" id="KW-1185">Reference proteome</keyword>
<evidence type="ECO:0008006" key="3">
    <source>
        <dbReference type="Google" id="ProtNLM"/>
    </source>
</evidence>
<dbReference type="InterPro" id="IPR027417">
    <property type="entry name" value="P-loop_NTPase"/>
</dbReference>
<reference evidence="1" key="1">
    <citation type="submission" date="2020-09" db="EMBL/GenBank/DDBJ databases">
        <title>A novel bacterium of genus Mangrovicoccus, isolated from South China Sea.</title>
        <authorList>
            <person name="Huang H."/>
            <person name="Mo K."/>
            <person name="Hu Y."/>
        </authorList>
    </citation>
    <scope>NUCLEOTIDE SEQUENCE</scope>
    <source>
        <strain evidence="1">HB182678</strain>
    </source>
</reference>
<organism evidence="1 2">
    <name type="scientific">Mangrovicoccus algicola</name>
    <dbReference type="NCBI Taxonomy" id="2771008"/>
    <lineage>
        <taxon>Bacteria</taxon>
        <taxon>Pseudomonadati</taxon>
        <taxon>Pseudomonadota</taxon>
        <taxon>Alphaproteobacteria</taxon>
        <taxon>Rhodobacterales</taxon>
        <taxon>Paracoccaceae</taxon>
        <taxon>Mangrovicoccus</taxon>
    </lineage>
</organism>
<evidence type="ECO:0000313" key="2">
    <source>
        <dbReference type="Proteomes" id="UP000609121"/>
    </source>
</evidence>